<feature type="compositionally biased region" description="Basic and acidic residues" evidence="1">
    <location>
        <begin position="213"/>
        <end position="224"/>
    </location>
</feature>
<reference evidence="2" key="1">
    <citation type="submission" date="2023-08" db="EMBL/GenBank/DDBJ databases">
        <authorList>
            <person name="Alioto T."/>
            <person name="Alioto T."/>
            <person name="Gomez Garrido J."/>
        </authorList>
    </citation>
    <scope>NUCLEOTIDE SEQUENCE</scope>
</reference>
<feature type="compositionally biased region" description="Basic and acidic residues" evidence="1">
    <location>
        <begin position="281"/>
        <end position="297"/>
    </location>
</feature>
<dbReference type="AlphaFoldDB" id="A0AA36BGJ6"/>
<sequence length="463" mass="52163">MSRKTILKSLKKRILICDLGQRTFNLSTQNTSSSENEVSSGAAVRNAGSRVYSINLRHNVSPVTKKRKSNKNVTVSPKAPKYKIPRRTQNQIKRNNNRKQLSSSNELLNNHSDHTAKSKKISEISVQNKNKETIFSRKNIAFSPEGDNFQRQNGQIPLNGFTKEQKLIQSETGKIFASALEDDQSLCETNSCMSQAYDNLDVIVSQRPSNNDNSDKNRNCKSRDNQLLNQPGNRNGCMISGKPIDLGKPTKEMDCDNGKSGTVSGKTFNKLKLKRNQSTKPKQDIENTTRKFVDPRRSQNNNGNSLSNKPNFQHSKNKSDSNINKQKRNKAWTFPIRCETHPSLGDKMHDQPQAEATAKHHPCFALKQNNTKVGRSVKKCDSVSESKDTTNSKEPEDASELDYPSSTFQEQDIPINIFEYNSSPVKKKIPSRVRRMKDNTKKTKEYTNCGGMEGLGRALHCVI</sequence>
<evidence type="ECO:0000256" key="1">
    <source>
        <dbReference type="SAM" id="MobiDB-lite"/>
    </source>
</evidence>
<dbReference type="Proteomes" id="UP001162480">
    <property type="component" value="Chromosome 14"/>
</dbReference>
<feature type="compositionally biased region" description="Basic and acidic residues" evidence="1">
    <location>
        <begin position="111"/>
        <end position="122"/>
    </location>
</feature>
<dbReference type="EMBL" id="OX597827">
    <property type="protein sequence ID" value="CAI9733242.1"/>
    <property type="molecule type" value="Genomic_DNA"/>
</dbReference>
<feature type="compositionally biased region" description="Basic and acidic residues" evidence="1">
    <location>
        <begin position="248"/>
        <end position="257"/>
    </location>
</feature>
<name>A0AA36BGJ6_OCTVU</name>
<protein>
    <submittedName>
        <fullName evidence="2">Uncharacterized protein</fullName>
    </submittedName>
</protein>
<accession>A0AA36BGJ6</accession>
<evidence type="ECO:0000313" key="2">
    <source>
        <dbReference type="EMBL" id="CAI9733242.1"/>
    </source>
</evidence>
<feature type="region of interest" description="Disordered" evidence="1">
    <location>
        <begin position="64"/>
        <end position="125"/>
    </location>
</feature>
<keyword evidence="3" id="KW-1185">Reference proteome</keyword>
<feature type="compositionally biased region" description="Low complexity" evidence="1">
    <location>
        <begin position="298"/>
        <end position="311"/>
    </location>
</feature>
<gene>
    <name evidence="2" type="ORF">OCTVUL_1B030751</name>
</gene>
<feature type="compositionally biased region" description="Low complexity" evidence="1">
    <location>
        <begin position="87"/>
        <end position="110"/>
    </location>
</feature>
<feature type="compositionally biased region" description="Basic and acidic residues" evidence="1">
    <location>
        <begin position="378"/>
        <end position="396"/>
    </location>
</feature>
<proteinExistence type="predicted"/>
<feature type="compositionally biased region" description="Basic and acidic residues" evidence="1">
    <location>
        <begin position="338"/>
        <end position="352"/>
    </location>
</feature>
<evidence type="ECO:0000313" key="3">
    <source>
        <dbReference type="Proteomes" id="UP001162480"/>
    </source>
</evidence>
<feature type="region of interest" description="Disordered" evidence="1">
    <location>
        <begin position="206"/>
        <end position="404"/>
    </location>
</feature>
<organism evidence="2 3">
    <name type="scientific">Octopus vulgaris</name>
    <name type="common">Common octopus</name>
    <dbReference type="NCBI Taxonomy" id="6645"/>
    <lineage>
        <taxon>Eukaryota</taxon>
        <taxon>Metazoa</taxon>
        <taxon>Spiralia</taxon>
        <taxon>Lophotrochozoa</taxon>
        <taxon>Mollusca</taxon>
        <taxon>Cephalopoda</taxon>
        <taxon>Coleoidea</taxon>
        <taxon>Octopodiformes</taxon>
        <taxon>Octopoda</taxon>
        <taxon>Incirrata</taxon>
        <taxon>Octopodidae</taxon>
        <taxon>Octopus</taxon>
    </lineage>
</organism>